<organism evidence="1 2">
    <name type="scientific">Plectus sambesii</name>
    <dbReference type="NCBI Taxonomy" id="2011161"/>
    <lineage>
        <taxon>Eukaryota</taxon>
        <taxon>Metazoa</taxon>
        <taxon>Ecdysozoa</taxon>
        <taxon>Nematoda</taxon>
        <taxon>Chromadorea</taxon>
        <taxon>Plectida</taxon>
        <taxon>Plectina</taxon>
        <taxon>Plectoidea</taxon>
        <taxon>Plectidae</taxon>
        <taxon>Plectus</taxon>
    </lineage>
</organism>
<proteinExistence type="predicted"/>
<evidence type="ECO:0000313" key="2">
    <source>
        <dbReference type="WBParaSite" id="PSAMB.scaffold135size73867.g2549.t1"/>
    </source>
</evidence>
<protein>
    <submittedName>
        <fullName evidence="2">Uncharacterized protein</fullName>
    </submittedName>
</protein>
<reference evidence="2" key="1">
    <citation type="submission" date="2022-11" db="UniProtKB">
        <authorList>
            <consortium name="WormBaseParasite"/>
        </authorList>
    </citation>
    <scope>IDENTIFICATION</scope>
</reference>
<dbReference type="WBParaSite" id="PSAMB.scaffold135size73867.g2549.t1">
    <property type="protein sequence ID" value="PSAMB.scaffold135size73867.g2549.t1"/>
    <property type="gene ID" value="PSAMB.scaffold135size73867.g2549"/>
</dbReference>
<keyword evidence="1" id="KW-1185">Reference proteome</keyword>
<evidence type="ECO:0000313" key="1">
    <source>
        <dbReference type="Proteomes" id="UP000887566"/>
    </source>
</evidence>
<dbReference type="AlphaFoldDB" id="A0A914UZ26"/>
<dbReference type="Proteomes" id="UP000887566">
    <property type="component" value="Unplaced"/>
</dbReference>
<name>A0A914UZ26_9BILA</name>
<sequence length="127" mass="13475">MTQPVGSAVDDIRIRQAPSADAAPAVSYRRRFSSIILDLFNPRPGQSVSQLILQIVNTRSEWGVLVIAKIAKSKTAEFMSNSIAALIGACKRVQTKRSVGGLARPSGGPVVVANSEPDRCRPAAVSC</sequence>
<accession>A0A914UZ26</accession>